<dbReference type="CDD" id="cd18584">
    <property type="entry name" value="ABC_6TM_AarD_CydD"/>
    <property type="match status" value="1"/>
</dbReference>
<sequence length="650" mass="68760">MSATPEGQALALAWLNRVCAGVRRWSLLAVAAGVAASLAFAGFAFAVAALVAAWLGPPAAPDWRLLLLIPLLLLLRSALLALRDWAGARAAVALRGQVRGELLDALQRLGPLRRRAGDDGALAALVLEQVDALDGYVSRYLPQRHIAALVPLLLMLLALPQSWLAALLLAVTAPLIPVFMTLVGWGAAAAAQAQAAALARLSGQFLDLVRGLPTLRLLGAVERGAQRLAATAAEFRQRSLAVLRLAFLSSAVLELFAAVSIAMLALYLGLALLGRIDIGHYGRPLRLDTALFLLLLAPEFFAPLRQLGSDYHARADALAAAEALAGLQARAAERDAAPASATGTPDDSAAKPMPMASERTAAMPAERARTAAADASAATLEPAAPDERKVQRKTPAPDAPSAPARAGGVETSRYDSTPAAAAPGIEFDHVSLRYPDGRHGLYEVSFRIGAGEHVLLRGPSGSGKTSVLALLAGFIAPTSGRILIDGQDLATLDRATWWRRLGWLEQRPEWFRLALRDNVLLGLERGDEDRLWAALRQAGLDAVVRALPQGADSVAGTADGSLSGGQLQRLALARALARDARLWLLDEPLAHLDAETAQELRSTLAAAGRGRTVLLASHAPAESRWIARELRLERGRLCHDGVPAARQGWI</sequence>
<dbReference type="InterPro" id="IPR003593">
    <property type="entry name" value="AAA+_ATPase"/>
</dbReference>
<feature type="domain" description="ABC transmembrane type-1" evidence="10">
    <location>
        <begin position="27"/>
        <end position="316"/>
    </location>
</feature>
<dbReference type="Gene3D" id="3.40.50.300">
    <property type="entry name" value="P-loop containing nucleotide triphosphate hydrolases"/>
    <property type="match status" value="1"/>
</dbReference>
<protein>
    <submittedName>
        <fullName evidence="11">Thiol reductant ABC exporter subunit CydD</fullName>
    </submittedName>
</protein>
<dbReference type="SUPFAM" id="SSF52540">
    <property type="entry name" value="P-loop containing nucleoside triphosphate hydrolases"/>
    <property type="match status" value="1"/>
</dbReference>
<comment type="subcellular location">
    <subcellularLocation>
        <location evidence="1">Cell membrane</location>
        <topology evidence="1">Multi-pass membrane protein</topology>
    </subcellularLocation>
</comment>
<dbReference type="Pfam" id="PF00005">
    <property type="entry name" value="ABC_tran"/>
    <property type="match status" value="1"/>
</dbReference>
<keyword evidence="2 8" id="KW-0812">Transmembrane</keyword>
<name>A0ABT1QWY6_9GAMM</name>
<feature type="compositionally biased region" description="Low complexity" evidence="7">
    <location>
        <begin position="358"/>
        <end position="383"/>
    </location>
</feature>
<evidence type="ECO:0000259" key="10">
    <source>
        <dbReference type="PROSITE" id="PS50929"/>
    </source>
</evidence>
<dbReference type="InterPro" id="IPR039421">
    <property type="entry name" value="Type_1_exporter"/>
</dbReference>
<evidence type="ECO:0000256" key="5">
    <source>
        <dbReference type="ARBA" id="ARBA00022989"/>
    </source>
</evidence>
<evidence type="ECO:0000256" key="2">
    <source>
        <dbReference type="ARBA" id="ARBA00022692"/>
    </source>
</evidence>
<proteinExistence type="predicted"/>
<organism evidence="11 12">
    <name type="scientific">Tahibacter harae</name>
    <dbReference type="NCBI Taxonomy" id="2963937"/>
    <lineage>
        <taxon>Bacteria</taxon>
        <taxon>Pseudomonadati</taxon>
        <taxon>Pseudomonadota</taxon>
        <taxon>Gammaproteobacteria</taxon>
        <taxon>Lysobacterales</taxon>
        <taxon>Rhodanobacteraceae</taxon>
        <taxon>Tahibacter</taxon>
    </lineage>
</organism>
<dbReference type="Pfam" id="PF00664">
    <property type="entry name" value="ABC_membrane"/>
    <property type="match status" value="1"/>
</dbReference>
<keyword evidence="5 8" id="KW-1133">Transmembrane helix</keyword>
<dbReference type="InterPro" id="IPR014216">
    <property type="entry name" value="ABC_transptr_CydD"/>
</dbReference>
<keyword evidence="3" id="KW-0547">Nucleotide-binding</keyword>
<accession>A0ABT1QWY6</accession>
<dbReference type="InterPro" id="IPR027417">
    <property type="entry name" value="P-loop_NTPase"/>
</dbReference>
<dbReference type="SUPFAM" id="SSF90123">
    <property type="entry name" value="ABC transporter transmembrane region"/>
    <property type="match status" value="1"/>
</dbReference>
<comment type="caution">
    <text evidence="11">The sequence shown here is derived from an EMBL/GenBank/DDBJ whole genome shotgun (WGS) entry which is preliminary data.</text>
</comment>
<dbReference type="SMART" id="SM00382">
    <property type="entry name" value="AAA"/>
    <property type="match status" value="1"/>
</dbReference>
<evidence type="ECO:0000256" key="3">
    <source>
        <dbReference type="ARBA" id="ARBA00022741"/>
    </source>
</evidence>
<dbReference type="PROSITE" id="PS00211">
    <property type="entry name" value="ABC_TRANSPORTER_1"/>
    <property type="match status" value="1"/>
</dbReference>
<feature type="transmembrane region" description="Helical" evidence="8">
    <location>
        <begin position="175"/>
        <end position="198"/>
    </location>
</feature>
<dbReference type="EMBL" id="JANFQO010000021">
    <property type="protein sequence ID" value="MCQ4166804.1"/>
    <property type="molecule type" value="Genomic_DNA"/>
</dbReference>
<feature type="transmembrane region" description="Helical" evidence="8">
    <location>
        <begin position="63"/>
        <end position="82"/>
    </location>
</feature>
<dbReference type="PANTHER" id="PTHR24221">
    <property type="entry name" value="ATP-BINDING CASSETTE SUB-FAMILY B"/>
    <property type="match status" value="1"/>
</dbReference>
<evidence type="ECO:0000256" key="8">
    <source>
        <dbReference type="SAM" id="Phobius"/>
    </source>
</evidence>
<dbReference type="PROSITE" id="PS50893">
    <property type="entry name" value="ABC_TRANSPORTER_2"/>
    <property type="match status" value="1"/>
</dbReference>
<dbReference type="Proteomes" id="UP001165498">
    <property type="component" value="Unassembled WGS sequence"/>
</dbReference>
<reference evidence="11" key="1">
    <citation type="submission" date="2022-07" db="EMBL/GenBank/DDBJ databases">
        <title>Tahibacter sp., a new gammaproteobacterium isolated from the silt sample collected at pig farm.</title>
        <authorList>
            <person name="Chen H."/>
        </authorList>
    </citation>
    <scope>NUCLEOTIDE SEQUENCE</scope>
    <source>
        <strain evidence="11">P2K</strain>
    </source>
</reference>
<keyword evidence="12" id="KW-1185">Reference proteome</keyword>
<dbReference type="InterPro" id="IPR036640">
    <property type="entry name" value="ABC1_TM_sf"/>
</dbReference>
<evidence type="ECO:0000256" key="6">
    <source>
        <dbReference type="ARBA" id="ARBA00023136"/>
    </source>
</evidence>
<dbReference type="Gene3D" id="1.20.1560.10">
    <property type="entry name" value="ABC transporter type 1, transmembrane domain"/>
    <property type="match status" value="1"/>
</dbReference>
<feature type="domain" description="ABC transporter" evidence="9">
    <location>
        <begin position="425"/>
        <end position="650"/>
    </location>
</feature>
<feature type="transmembrane region" description="Helical" evidence="8">
    <location>
        <begin position="27"/>
        <end position="57"/>
    </location>
</feature>
<dbReference type="PANTHER" id="PTHR24221:SF590">
    <property type="entry name" value="COMPONENT LINKED WITH THE ASSEMBLY OF CYTOCHROME' TRANSPORT TRANSMEMBRANE ATP-BINDING PROTEIN ABC TRANSPORTER CYDD-RELATED"/>
    <property type="match status" value="1"/>
</dbReference>
<evidence type="ECO:0000313" key="12">
    <source>
        <dbReference type="Proteomes" id="UP001165498"/>
    </source>
</evidence>
<feature type="transmembrane region" description="Helical" evidence="8">
    <location>
        <begin position="146"/>
        <end position="169"/>
    </location>
</feature>
<keyword evidence="6 8" id="KW-0472">Membrane</keyword>
<feature type="transmembrane region" description="Helical" evidence="8">
    <location>
        <begin position="245"/>
        <end position="273"/>
    </location>
</feature>
<dbReference type="InterPro" id="IPR017871">
    <property type="entry name" value="ABC_transporter-like_CS"/>
</dbReference>
<dbReference type="NCBIfam" id="TIGR02857">
    <property type="entry name" value="CydD"/>
    <property type="match status" value="1"/>
</dbReference>
<evidence type="ECO:0000313" key="11">
    <source>
        <dbReference type="EMBL" id="MCQ4166804.1"/>
    </source>
</evidence>
<evidence type="ECO:0000256" key="4">
    <source>
        <dbReference type="ARBA" id="ARBA00022840"/>
    </source>
</evidence>
<keyword evidence="4" id="KW-0067">ATP-binding</keyword>
<dbReference type="PROSITE" id="PS50929">
    <property type="entry name" value="ABC_TM1F"/>
    <property type="match status" value="1"/>
</dbReference>
<evidence type="ECO:0000256" key="1">
    <source>
        <dbReference type="ARBA" id="ARBA00004651"/>
    </source>
</evidence>
<dbReference type="InterPro" id="IPR011527">
    <property type="entry name" value="ABC1_TM_dom"/>
</dbReference>
<evidence type="ECO:0000256" key="7">
    <source>
        <dbReference type="SAM" id="MobiDB-lite"/>
    </source>
</evidence>
<gene>
    <name evidence="11" type="primary">cydD</name>
    <name evidence="11" type="ORF">NM961_18990</name>
</gene>
<dbReference type="RefSeq" id="WP_255915992.1">
    <property type="nucleotide sequence ID" value="NZ_JANFQO010000021.1"/>
</dbReference>
<evidence type="ECO:0000259" key="9">
    <source>
        <dbReference type="PROSITE" id="PS50893"/>
    </source>
</evidence>
<dbReference type="InterPro" id="IPR003439">
    <property type="entry name" value="ABC_transporter-like_ATP-bd"/>
</dbReference>
<feature type="region of interest" description="Disordered" evidence="7">
    <location>
        <begin position="334"/>
        <end position="411"/>
    </location>
</feature>